<dbReference type="PROSITE" id="PS50005">
    <property type="entry name" value="TPR"/>
    <property type="match status" value="1"/>
</dbReference>
<dbReference type="Proteomes" id="UP000663802">
    <property type="component" value="Unassembled WGS sequence"/>
</dbReference>
<dbReference type="InterPro" id="IPR011990">
    <property type="entry name" value="TPR-like_helical_dom_sf"/>
</dbReference>
<evidence type="ECO:0000256" key="1">
    <source>
        <dbReference type="PROSITE-ProRule" id="PRU00339"/>
    </source>
</evidence>
<gene>
    <name evidence="2" type="ORF">CSC2_49850</name>
</gene>
<keyword evidence="1" id="KW-0802">TPR repeat</keyword>
<comment type="caution">
    <text evidence="2">The sequence shown here is derived from an EMBL/GenBank/DDBJ whole genome shotgun (WGS) entry which is preliminary data.</text>
</comment>
<accession>A0ABQ1EI02</accession>
<reference evidence="2 3" key="1">
    <citation type="journal article" date="2021" name="Int. J. Syst. Evol. Microbiol.">
        <title>Clostridium zeae sp. nov., isolated from corn silage.</title>
        <authorList>
            <person name="Kobayashi H."/>
            <person name="Tanizawa Y."/>
            <person name="Yagura M."/>
            <person name="Sakamoto M."/>
            <person name="Ohkuma M."/>
            <person name="Tohno M."/>
        </authorList>
    </citation>
    <scope>NUCLEOTIDE SEQUENCE [LARGE SCALE GENOMIC DNA]</scope>
    <source>
        <strain evidence="2 3">CSC2</strain>
    </source>
</reference>
<dbReference type="Pfam" id="PF13181">
    <property type="entry name" value="TPR_8"/>
    <property type="match status" value="1"/>
</dbReference>
<dbReference type="RefSeq" id="WP_206872944.1">
    <property type="nucleotide sequence ID" value="NZ_BMBA01000012.1"/>
</dbReference>
<evidence type="ECO:0008006" key="4">
    <source>
        <dbReference type="Google" id="ProtNLM"/>
    </source>
</evidence>
<dbReference type="EMBL" id="BMBA01000012">
    <property type="protein sequence ID" value="GFZ34459.1"/>
    <property type="molecule type" value="Genomic_DNA"/>
</dbReference>
<dbReference type="SUPFAM" id="SSF48452">
    <property type="entry name" value="TPR-like"/>
    <property type="match status" value="1"/>
</dbReference>
<keyword evidence="3" id="KW-1185">Reference proteome</keyword>
<evidence type="ECO:0000313" key="3">
    <source>
        <dbReference type="Proteomes" id="UP000663802"/>
    </source>
</evidence>
<name>A0ABQ1EI02_9CLOT</name>
<evidence type="ECO:0000313" key="2">
    <source>
        <dbReference type="EMBL" id="GFZ34459.1"/>
    </source>
</evidence>
<dbReference type="InterPro" id="IPR019734">
    <property type="entry name" value="TPR_rpt"/>
</dbReference>
<sequence>MELEQRVYEKILSLCELGDSLVDKSNYDEAVSKYLEVLELVPVPKNIWEASTWIYTAIGDTCFLKGDYQKAKDFLYDAVNCPDGLSNPFILLRLGQSLQELGYNEKPKEYLLRSYMLEGHKIFQDEDDKYFNLIIDII</sequence>
<protein>
    <recommendedName>
        <fullName evidence="4">Tetratricopeptide repeat protein</fullName>
    </recommendedName>
</protein>
<organism evidence="2 3">
    <name type="scientific">Clostridium zeae</name>
    <dbReference type="NCBI Taxonomy" id="2759022"/>
    <lineage>
        <taxon>Bacteria</taxon>
        <taxon>Bacillati</taxon>
        <taxon>Bacillota</taxon>
        <taxon>Clostridia</taxon>
        <taxon>Eubacteriales</taxon>
        <taxon>Clostridiaceae</taxon>
        <taxon>Clostridium</taxon>
    </lineage>
</organism>
<feature type="repeat" description="TPR" evidence="1">
    <location>
        <begin position="11"/>
        <end position="44"/>
    </location>
</feature>
<dbReference type="Gene3D" id="1.25.40.10">
    <property type="entry name" value="Tetratricopeptide repeat domain"/>
    <property type="match status" value="1"/>
</dbReference>
<proteinExistence type="predicted"/>